<proteinExistence type="inferred from homology"/>
<protein>
    <recommendedName>
        <fullName evidence="6">Transport permease protein</fullName>
    </recommendedName>
</protein>
<evidence type="ECO:0000256" key="2">
    <source>
        <dbReference type="ARBA" id="ARBA00022692"/>
    </source>
</evidence>
<keyword evidence="4 6" id="KW-0472">Membrane</keyword>
<dbReference type="GO" id="GO:0140359">
    <property type="term" value="F:ABC-type transporter activity"/>
    <property type="evidence" value="ECO:0007669"/>
    <property type="project" value="InterPro"/>
</dbReference>
<keyword evidence="6" id="KW-1003">Cell membrane</keyword>
<dbReference type="PIRSF" id="PIRSF006648">
    <property type="entry name" value="DrrB"/>
    <property type="match status" value="1"/>
</dbReference>
<feature type="transmembrane region" description="Helical" evidence="6">
    <location>
        <begin position="59"/>
        <end position="84"/>
    </location>
</feature>
<evidence type="ECO:0000256" key="3">
    <source>
        <dbReference type="ARBA" id="ARBA00022989"/>
    </source>
</evidence>
<dbReference type="AlphaFoldDB" id="A0A7W3PFL8"/>
<keyword evidence="2 6" id="KW-0812">Transmembrane</keyword>
<keyword evidence="3 6" id="KW-1133">Transmembrane helix</keyword>
<sequence>MTAVAATLRQSWVITLRDLKHWQREPWTPVFGIAFSVMLVLVFGYLLGGAISLPGGGDYLAYLMPGIFALSMMFGIEATMSAIANDSKKGVTDRFRSLPISGAAVPLGRAGADLMNSAAELTVLVVGGLLVGWSATGSVGATVLGIALLLWLRFAVLVLGVFLGLTFRGEGGVTAVQVLVWPLGFLSNVLVAPESMPGWLSFLAQWNPISATAAACRELFGNPTGITGGVLADHAVLLAVLWPAVLTLVFLPLTARAYRRLSR</sequence>
<dbReference type="GO" id="GO:0043190">
    <property type="term" value="C:ATP-binding cassette (ABC) transporter complex"/>
    <property type="evidence" value="ECO:0007669"/>
    <property type="project" value="InterPro"/>
</dbReference>
<name>A0A7W3PFL8_9MICO</name>
<dbReference type="InterPro" id="IPR051784">
    <property type="entry name" value="Nod_factor_ABC_transporter"/>
</dbReference>
<keyword evidence="6" id="KW-0813">Transport</keyword>
<comment type="subcellular location">
    <subcellularLocation>
        <location evidence="6">Cell membrane</location>
        <topology evidence="6">Multi-pass membrane protein</topology>
    </subcellularLocation>
    <subcellularLocation>
        <location evidence="1">Membrane</location>
        <topology evidence="1">Multi-pass membrane protein</topology>
    </subcellularLocation>
</comment>
<evidence type="ECO:0000256" key="4">
    <source>
        <dbReference type="ARBA" id="ARBA00023136"/>
    </source>
</evidence>
<dbReference type="EMBL" id="JACGWV010000002">
    <property type="protein sequence ID" value="MBA8810058.1"/>
    <property type="molecule type" value="Genomic_DNA"/>
</dbReference>
<feature type="transmembrane region" description="Helical" evidence="6">
    <location>
        <begin position="141"/>
        <end position="165"/>
    </location>
</feature>
<reference evidence="8 9" key="1">
    <citation type="submission" date="2020-07" db="EMBL/GenBank/DDBJ databases">
        <title>Sequencing the genomes of 1000 actinobacteria strains.</title>
        <authorList>
            <person name="Klenk H.-P."/>
        </authorList>
    </citation>
    <scope>NUCLEOTIDE SEQUENCE [LARGE SCALE GENOMIC DNA]</scope>
    <source>
        <strain evidence="8 9">DSM 44121</strain>
    </source>
</reference>
<dbReference type="InterPro" id="IPR047817">
    <property type="entry name" value="ABC2_TM_bact-type"/>
</dbReference>
<dbReference type="Proteomes" id="UP000540568">
    <property type="component" value="Unassembled WGS sequence"/>
</dbReference>
<evidence type="ECO:0000256" key="6">
    <source>
        <dbReference type="RuleBase" id="RU361157"/>
    </source>
</evidence>
<evidence type="ECO:0000256" key="1">
    <source>
        <dbReference type="ARBA" id="ARBA00004141"/>
    </source>
</evidence>
<feature type="transmembrane region" description="Helical" evidence="6">
    <location>
        <begin position="118"/>
        <end position="135"/>
    </location>
</feature>
<dbReference type="InterPro" id="IPR000412">
    <property type="entry name" value="ABC_2_transport"/>
</dbReference>
<evidence type="ECO:0000313" key="9">
    <source>
        <dbReference type="Proteomes" id="UP000540568"/>
    </source>
</evidence>
<accession>A0A7W3PFL8</accession>
<evidence type="ECO:0000313" key="8">
    <source>
        <dbReference type="EMBL" id="MBA8810058.1"/>
    </source>
</evidence>
<evidence type="ECO:0000259" key="7">
    <source>
        <dbReference type="PROSITE" id="PS51012"/>
    </source>
</evidence>
<comment type="similarity">
    <text evidence="6">Belongs to the ABC-2 integral membrane protein family.</text>
</comment>
<dbReference type="InterPro" id="IPR013525">
    <property type="entry name" value="ABC2_TM"/>
</dbReference>
<evidence type="ECO:0000256" key="5">
    <source>
        <dbReference type="ARBA" id="ARBA00023251"/>
    </source>
</evidence>
<dbReference type="PANTHER" id="PTHR43229:SF3">
    <property type="entry name" value="ABC-TYPE MULTIDRUG TRANSPORT SYSTEM, PERMEASE COMPONENT"/>
    <property type="match status" value="1"/>
</dbReference>
<feature type="transmembrane region" description="Helical" evidence="6">
    <location>
        <begin position="235"/>
        <end position="255"/>
    </location>
</feature>
<keyword evidence="5" id="KW-0046">Antibiotic resistance</keyword>
<feature type="transmembrane region" description="Helical" evidence="6">
    <location>
        <begin position="27"/>
        <end position="47"/>
    </location>
</feature>
<gene>
    <name evidence="8" type="ORF">FHX71_004034</name>
</gene>
<organism evidence="8 9">
    <name type="scientific">Promicromonospora sukumoe</name>
    <dbReference type="NCBI Taxonomy" id="88382"/>
    <lineage>
        <taxon>Bacteria</taxon>
        <taxon>Bacillati</taxon>
        <taxon>Actinomycetota</taxon>
        <taxon>Actinomycetes</taxon>
        <taxon>Micrococcales</taxon>
        <taxon>Promicromonosporaceae</taxon>
        <taxon>Promicromonospora</taxon>
    </lineage>
</organism>
<dbReference type="RefSeq" id="WP_182619216.1">
    <property type="nucleotide sequence ID" value="NZ_BAAATF010000010.1"/>
</dbReference>
<dbReference type="GO" id="GO:0046677">
    <property type="term" value="P:response to antibiotic"/>
    <property type="evidence" value="ECO:0007669"/>
    <property type="project" value="UniProtKB-KW"/>
</dbReference>
<keyword evidence="9" id="KW-1185">Reference proteome</keyword>
<comment type="caution">
    <text evidence="8">The sequence shown here is derived from an EMBL/GenBank/DDBJ whole genome shotgun (WGS) entry which is preliminary data.</text>
</comment>
<feature type="domain" description="ABC transmembrane type-2" evidence="7">
    <location>
        <begin position="27"/>
        <end position="261"/>
    </location>
</feature>
<feature type="transmembrane region" description="Helical" evidence="6">
    <location>
        <begin position="172"/>
        <end position="192"/>
    </location>
</feature>
<dbReference type="PROSITE" id="PS51012">
    <property type="entry name" value="ABC_TM2"/>
    <property type="match status" value="1"/>
</dbReference>
<dbReference type="Pfam" id="PF01061">
    <property type="entry name" value="ABC2_membrane"/>
    <property type="match status" value="1"/>
</dbReference>
<dbReference type="PANTHER" id="PTHR43229">
    <property type="entry name" value="NODULATION PROTEIN J"/>
    <property type="match status" value="1"/>
</dbReference>